<name>A0A137T144_9BACT</name>
<proteinExistence type="predicted"/>
<comment type="caution">
    <text evidence="1">The sequence shown here is derived from an EMBL/GenBank/DDBJ whole genome shotgun (WGS) entry which is preliminary data.</text>
</comment>
<organism evidence="1 2">
    <name type="scientific">Prevotella bivia</name>
    <dbReference type="NCBI Taxonomy" id="28125"/>
    <lineage>
        <taxon>Bacteria</taxon>
        <taxon>Pseudomonadati</taxon>
        <taxon>Bacteroidota</taxon>
        <taxon>Bacteroidia</taxon>
        <taxon>Bacteroidales</taxon>
        <taxon>Prevotellaceae</taxon>
        <taxon>Prevotella</taxon>
    </lineage>
</organism>
<dbReference type="STRING" id="28125.HMPREF3202_00100"/>
<accession>A0A137T144</accession>
<evidence type="ECO:0000313" key="2">
    <source>
        <dbReference type="Proteomes" id="UP000070093"/>
    </source>
</evidence>
<reference evidence="1 2" key="1">
    <citation type="submission" date="2016-02" db="EMBL/GenBank/DDBJ databases">
        <authorList>
            <person name="Wen L."/>
            <person name="He K."/>
            <person name="Yang H."/>
        </authorList>
    </citation>
    <scope>NUCLEOTIDE SEQUENCE [LARGE SCALE GENOMIC DNA]</scope>
    <source>
        <strain evidence="1 2">GED7880</strain>
    </source>
</reference>
<dbReference type="PATRIC" id="fig|28125.4.peg.95"/>
<evidence type="ECO:0000313" key="1">
    <source>
        <dbReference type="EMBL" id="KXO18441.1"/>
    </source>
</evidence>
<dbReference type="AlphaFoldDB" id="A0A137T144"/>
<protein>
    <submittedName>
        <fullName evidence="1">Uncharacterized protein</fullName>
    </submittedName>
</protein>
<dbReference type="EMBL" id="LTAG01000005">
    <property type="protein sequence ID" value="KXO18441.1"/>
    <property type="molecule type" value="Genomic_DNA"/>
</dbReference>
<sequence length="41" mass="5198">MNNKCNHTYQQHQYFYLPLKKTFINILHYKSMNLKYNFKEI</sequence>
<gene>
    <name evidence="1" type="ORF">HMPREF3202_00100</name>
</gene>
<dbReference type="Proteomes" id="UP000070093">
    <property type="component" value="Unassembled WGS sequence"/>
</dbReference>